<protein>
    <submittedName>
        <fullName evidence="1">Uncharacterized protein</fullName>
    </submittedName>
</protein>
<organism evidence="1">
    <name type="scientific">marine metagenome</name>
    <dbReference type="NCBI Taxonomy" id="408172"/>
    <lineage>
        <taxon>unclassified sequences</taxon>
        <taxon>metagenomes</taxon>
        <taxon>ecological metagenomes</taxon>
    </lineage>
</organism>
<name>A0A383A3F0_9ZZZZ</name>
<accession>A0A383A3F0</accession>
<gene>
    <name evidence="1" type="ORF">METZ01_LOCUS455126</name>
</gene>
<dbReference type="AlphaFoldDB" id="A0A383A3F0"/>
<reference evidence="1" key="1">
    <citation type="submission" date="2018-05" db="EMBL/GenBank/DDBJ databases">
        <authorList>
            <person name="Lanie J.A."/>
            <person name="Ng W.-L."/>
            <person name="Kazmierczak K.M."/>
            <person name="Andrzejewski T.M."/>
            <person name="Davidsen T.M."/>
            <person name="Wayne K.J."/>
            <person name="Tettelin H."/>
            <person name="Glass J.I."/>
            <person name="Rusch D."/>
            <person name="Podicherti R."/>
            <person name="Tsui H.-C.T."/>
            <person name="Winkler M.E."/>
        </authorList>
    </citation>
    <scope>NUCLEOTIDE SEQUENCE</scope>
</reference>
<proteinExistence type="predicted"/>
<evidence type="ECO:0000313" key="1">
    <source>
        <dbReference type="EMBL" id="SVE02272.1"/>
    </source>
</evidence>
<sequence length="57" mass="6460">MAEDGRAVWRVITYKNGSRTKDDELPLGYCPKCDMTVESETWEACPKCGTDLIEYLA</sequence>
<dbReference type="EMBL" id="UINC01188855">
    <property type="protein sequence ID" value="SVE02272.1"/>
    <property type="molecule type" value="Genomic_DNA"/>
</dbReference>